<evidence type="ECO:0000313" key="3">
    <source>
        <dbReference type="EMBL" id="PWI26849.1"/>
    </source>
</evidence>
<dbReference type="EC" id="3.5.1.88" evidence="2"/>
<keyword evidence="2" id="KW-0648">Protein biosynthesis</keyword>
<dbReference type="GO" id="GO:0046872">
    <property type="term" value="F:metal ion binding"/>
    <property type="evidence" value="ECO:0007669"/>
    <property type="project" value="UniProtKB-KW"/>
</dbReference>
<dbReference type="GO" id="GO:0042586">
    <property type="term" value="F:peptide deformylase activity"/>
    <property type="evidence" value="ECO:0007669"/>
    <property type="project" value="UniProtKB-UniRule"/>
</dbReference>
<feature type="active site" evidence="2">
    <location>
        <position position="134"/>
    </location>
</feature>
<dbReference type="OrthoDB" id="9784988at2"/>
<evidence type="ECO:0000313" key="4">
    <source>
        <dbReference type="Proteomes" id="UP000245938"/>
    </source>
</evidence>
<dbReference type="InterPro" id="IPR023635">
    <property type="entry name" value="Peptide_deformylase"/>
</dbReference>
<dbReference type="PIRSF" id="PIRSF004749">
    <property type="entry name" value="Pep_def"/>
    <property type="match status" value="1"/>
</dbReference>
<dbReference type="RefSeq" id="WP_109304472.1">
    <property type="nucleotide sequence ID" value="NZ_BJUF01000001.1"/>
</dbReference>
<keyword evidence="2" id="KW-0479">Metal-binding</keyword>
<dbReference type="AlphaFoldDB" id="A0A2U3AQR3"/>
<reference evidence="3 4" key="1">
    <citation type="submission" date="2018-05" db="EMBL/GenBank/DDBJ databases">
        <title>Kurthia sibirica genome sequence.</title>
        <authorList>
            <person name="Maclea K.S."/>
            <person name="Goen A.E."/>
        </authorList>
    </citation>
    <scope>NUCLEOTIDE SEQUENCE [LARGE SCALE GENOMIC DNA]</scope>
    <source>
        <strain evidence="3 4">ATCC 49154</strain>
    </source>
</reference>
<comment type="similarity">
    <text evidence="1 2">Belongs to the polypeptide deformylase family.</text>
</comment>
<evidence type="ECO:0000256" key="2">
    <source>
        <dbReference type="HAMAP-Rule" id="MF_00163"/>
    </source>
</evidence>
<dbReference type="EMBL" id="QFVR01000001">
    <property type="protein sequence ID" value="PWI26849.1"/>
    <property type="molecule type" value="Genomic_DNA"/>
</dbReference>
<protein>
    <recommendedName>
        <fullName evidence="2">Peptide deformylase</fullName>
        <shortName evidence="2">PDF</shortName>
        <ecNumber evidence="2">3.5.1.88</ecNumber>
    </recommendedName>
    <alternativeName>
        <fullName evidence="2">Polypeptide deformylase</fullName>
    </alternativeName>
</protein>
<dbReference type="Proteomes" id="UP000245938">
    <property type="component" value="Unassembled WGS sequence"/>
</dbReference>
<feature type="binding site" evidence="2">
    <location>
        <position position="133"/>
    </location>
    <ligand>
        <name>Fe cation</name>
        <dbReference type="ChEBI" id="CHEBI:24875"/>
    </ligand>
</feature>
<keyword evidence="2" id="KW-0378">Hydrolase</keyword>
<sequence>MTVLKIVKNPATVLTTSAAEVKNFDEKLATLLDDMYETMTASDGVGIAAPQVNESIRAAVVEIGEEREILEIINPTIIEYSVDTTSDIEGCLSFPDLFGEVERSNGVRVEAQDRDGNLFEIEAYDYDARVLQHEIDHLNGVLFDSKMSRIVSAEEIAEMYAEEEEQ</sequence>
<dbReference type="Pfam" id="PF01327">
    <property type="entry name" value="Pep_deformylase"/>
    <property type="match status" value="1"/>
</dbReference>
<dbReference type="PANTHER" id="PTHR10458">
    <property type="entry name" value="PEPTIDE DEFORMYLASE"/>
    <property type="match status" value="1"/>
</dbReference>
<keyword evidence="2" id="KW-0408">Iron</keyword>
<feature type="binding site" evidence="2">
    <location>
        <position position="91"/>
    </location>
    <ligand>
        <name>Fe cation</name>
        <dbReference type="ChEBI" id="CHEBI:24875"/>
    </ligand>
</feature>
<dbReference type="GO" id="GO:0006412">
    <property type="term" value="P:translation"/>
    <property type="evidence" value="ECO:0007669"/>
    <property type="project" value="UniProtKB-UniRule"/>
</dbReference>
<dbReference type="PRINTS" id="PR01576">
    <property type="entry name" value="PDEFORMYLASE"/>
</dbReference>
<dbReference type="NCBIfam" id="TIGR00079">
    <property type="entry name" value="pept_deformyl"/>
    <property type="match status" value="1"/>
</dbReference>
<gene>
    <name evidence="2 3" type="primary">def</name>
    <name evidence="3" type="ORF">DEX24_00690</name>
</gene>
<dbReference type="InterPro" id="IPR036821">
    <property type="entry name" value="Peptide_deformylase_sf"/>
</dbReference>
<dbReference type="CDD" id="cd00487">
    <property type="entry name" value="Pep_deformylase"/>
    <property type="match status" value="1"/>
</dbReference>
<feature type="binding site" evidence="2">
    <location>
        <position position="137"/>
    </location>
    <ligand>
        <name>Fe cation</name>
        <dbReference type="ChEBI" id="CHEBI:24875"/>
    </ligand>
</feature>
<dbReference type="PANTHER" id="PTHR10458:SF22">
    <property type="entry name" value="PEPTIDE DEFORMYLASE"/>
    <property type="match status" value="1"/>
</dbReference>
<keyword evidence="4" id="KW-1185">Reference proteome</keyword>
<name>A0A2U3AQR3_9BACL</name>
<dbReference type="SUPFAM" id="SSF56420">
    <property type="entry name" value="Peptide deformylase"/>
    <property type="match status" value="1"/>
</dbReference>
<comment type="caution">
    <text evidence="3">The sequence shown here is derived from an EMBL/GenBank/DDBJ whole genome shotgun (WGS) entry which is preliminary data.</text>
</comment>
<organism evidence="3 4">
    <name type="scientific">Kurthia sibirica</name>
    <dbReference type="NCBI Taxonomy" id="202750"/>
    <lineage>
        <taxon>Bacteria</taxon>
        <taxon>Bacillati</taxon>
        <taxon>Bacillota</taxon>
        <taxon>Bacilli</taxon>
        <taxon>Bacillales</taxon>
        <taxon>Caryophanaceae</taxon>
        <taxon>Kurthia</taxon>
    </lineage>
</organism>
<dbReference type="NCBIfam" id="NF001159">
    <property type="entry name" value="PRK00150.1-3"/>
    <property type="match status" value="1"/>
</dbReference>
<comment type="catalytic activity">
    <reaction evidence="2">
        <text>N-terminal N-formyl-L-methionyl-[peptide] + H2O = N-terminal L-methionyl-[peptide] + formate</text>
        <dbReference type="Rhea" id="RHEA:24420"/>
        <dbReference type="Rhea" id="RHEA-COMP:10639"/>
        <dbReference type="Rhea" id="RHEA-COMP:10640"/>
        <dbReference type="ChEBI" id="CHEBI:15377"/>
        <dbReference type="ChEBI" id="CHEBI:15740"/>
        <dbReference type="ChEBI" id="CHEBI:49298"/>
        <dbReference type="ChEBI" id="CHEBI:64731"/>
        <dbReference type="EC" id="3.5.1.88"/>
    </reaction>
</comment>
<dbReference type="HAMAP" id="MF_00163">
    <property type="entry name" value="Pep_deformylase"/>
    <property type="match status" value="1"/>
</dbReference>
<evidence type="ECO:0000256" key="1">
    <source>
        <dbReference type="ARBA" id="ARBA00010759"/>
    </source>
</evidence>
<comment type="cofactor">
    <cofactor evidence="2">
        <name>Fe(2+)</name>
        <dbReference type="ChEBI" id="CHEBI:29033"/>
    </cofactor>
    <text evidence="2">Binds 1 Fe(2+) ion.</text>
</comment>
<accession>A0A2U3AQR3</accession>
<proteinExistence type="inferred from homology"/>
<comment type="function">
    <text evidence="2">Removes the formyl group from the N-terminal Met of newly synthesized proteins. Requires at least a dipeptide for an efficient rate of reaction. N-terminal L-methionine is a prerequisite for activity but the enzyme has broad specificity at other positions.</text>
</comment>
<dbReference type="Gene3D" id="3.90.45.10">
    <property type="entry name" value="Peptide deformylase"/>
    <property type="match status" value="1"/>
</dbReference>